<name>A0A9W8AKV6_9FUNG</name>
<feature type="transmembrane region" description="Helical" evidence="1">
    <location>
        <begin position="85"/>
        <end position="107"/>
    </location>
</feature>
<accession>A0A9W8AKV6</accession>
<feature type="domain" description="DUF7719" evidence="2">
    <location>
        <begin position="147"/>
        <end position="205"/>
    </location>
</feature>
<feature type="transmembrane region" description="Helical" evidence="1">
    <location>
        <begin position="183"/>
        <end position="207"/>
    </location>
</feature>
<feature type="transmembrane region" description="Helical" evidence="1">
    <location>
        <begin position="119"/>
        <end position="136"/>
    </location>
</feature>
<evidence type="ECO:0000313" key="3">
    <source>
        <dbReference type="EMBL" id="KAJ1929265.1"/>
    </source>
</evidence>
<keyword evidence="1" id="KW-0812">Transmembrane</keyword>
<dbReference type="PANTHER" id="PTHR37846">
    <property type="entry name" value="YALI0B21296P"/>
    <property type="match status" value="1"/>
</dbReference>
<organism evidence="3 4">
    <name type="scientific">Tieghemiomyces parasiticus</name>
    <dbReference type="NCBI Taxonomy" id="78921"/>
    <lineage>
        <taxon>Eukaryota</taxon>
        <taxon>Fungi</taxon>
        <taxon>Fungi incertae sedis</taxon>
        <taxon>Zoopagomycota</taxon>
        <taxon>Kickxellomycotina</taxon>
        <taxon>Dimargaritomycetes</taxon>
        <taxon>Dimargaritales</taxon>
        <taxon>Dimargaritaceae</taxon>
        <taxon>Tieghemiomyces</taxon>
    </lineage>
</organism>
<dbReference type="Pfam" id="PF24841">
    <property type="entry name" value="DUF7719"/>
    <property type="match status" value="1"/>
</dbReference>
<dbReference type="Proteomes" id="UP001150569">
    <property type="component" value="Unassembled WGS sequence"/>
</dbReference>
<dbReference type="OrthoDB" id="5597489at2759"/>
<dbReference type="EMBL" id="JANBPT010000041">
    <property type="protein sequence ID" value="KAJ1929265.1"/>
    <property type="molecule type" value="Genomic_DNA"/>
</dbReference>
<evidence type="ECO:0000256" key="1">
    <source>
        <dbReference type="SAM" id="Phobius"/>
    </source>
</evidence>
<feature type="transmembrane region" description="Helical" evidence="1">
    <location>
        <begin position="148"/>
        <end position="171"/>
    </location>
</feature>
<dbReference type="InterPro" id="IPR056136">
    <property type="entry name" value="DUF7719"/>
</dbReference>
<protein>
    <recommendedName>
        <fullName evidence="2">DUF7719 domain-containing protein</fullName>
    </recommendedName>
</protein>
<dbReference type="PANTHER" id="PTHR37846:SF1">
    <property type="entry name" value="DEACETYLASE-LIKE PROTEIN"/>
    <property type="match status" value="1"/>
</dbReference>
<sequence length="218" mass="24286">MTTPRKRTTGTNAELAPDGKFEEIDDIPDDEKLRILEQTGLLSQLPPVGKGKSQAAGPKIINAADLPTELAKEVDEDPLRDAPPLLMALLYSLPAAFIFFTFEILVQQQYGVEWSLVEALVKAVKAYPVLLTYIYLTQRYQTQTWLQVAQWAVSTAAGSYFIHLNLTAPAIGIMQRSPGLMTIWIYGIFVSSNKLMVANLLIVAALYRFDIWKMSLGH</sequence>
<comment type="caution">
    <text evidence="3">The sequence shown here is derived from an EMBL/GenBank/DDBJ whole genome shotgun (WGS) entry which is preliminary data.</text>
</comment>
<proteinExistence type="predicted"/>
<gene>
    <name evidence="3" type="ORF">IWQ60_001320</name>
</gene>
<evidence type="ECO:0000259" key="2">
    <source>
        <dbReference type="Pfam" id="PF24841"/>
    </source>
</evidence>
<keyword evidence="1" id="KW-1133">Transmembrane helix</keyword>
<reference evidence="3" key="1">
    <citation type="submission" date="2022-07" db="EMBL/GenBank/DDBJ databases">
        <title>Phylogenomic reconstructions and comparative analyses of Kickxellomycotina fungi.</title>
        <authorList>
            <person name="Reynolds N.K."/>
            <person name="Stajich J.E."/>
            <person name="Barry K."/>
            <person name="Grigoriev I.V."/>
            <person name="Crous P."/>
            <person name="Smith M.E."/>
        </authorList>
    </citation>
    <scope>NUCLEOTIDE SEQUENCE</scope>
    <source>
        <strain evidence="3">RSA 861</strain>
    </source>
</reference>
<keyword evidence="1" id="KW-0472">Membrane</keyword>
<dbReference type="AlphaFoldDB" id="A0A9W8AKV6"/>
<evidence type="ECO:0000313" key="4">
    <source>
        <dbReference type="Proteomes" id="UP001150569"/>
    </source>
</evidence>
<keyword evidence="4" id="KW-1185">Reference proteome</keyword>